<comment type="caution">
    <text evidence="5">The sequence shown here is derived from an EMBL/GenBank/DDBJ whole genome shotgun (WGS) entry which is preliminary data.</text>
</comment>
<dbReference type="PANTHER" id="PTHR21146:SF0">
    <property type="entry name" value="BLOC-1-RELATED COMPLEX SUBUNIT 8"/>
    <property type="match status" value="1"/>
</dbReference>
<keyword evidence="6" id="KW-1185">Reference proteome</keyword>
<dbReference type="EMBL" id="CAJVPJ010001144">
    <property type="protein sequence ID" value="CAG8577865.1"/>
    <property type="molecule type" value="Genomic_DNA"/>
</dbReference>
<dbReference type="PANTHER" id="PTHR21146">
    <property type="entry name" value="MEF2B PROTEIN"/>
    <property type="match status" value="1"/>
</dbReference>
<dbReference type="AlphaFoldDB" id="A0A9N9BVX1"/>
<keyword evidence="4" id="KW-0458">Lysosome</keyword>
<gene>
    <name evidence="5" type="ORF">POCULU_LOCUS6332</name>
</gene>
<comment type="similarity">
    <text evidence="2">Belongs to the BORCS8 family.</text>
</comment>
<evidence type="ECO:0000313" key="5">
    <source>
        <dbReference type="EMBL" id="CAG8577865.1"/>
    </source>
</evidence>
<dbReference type="OrthoDB" id="10044187at2759"/>
<evidence type="ECO:0000256" key="1">
    <source>
        <dbReference type="ARBA" id="ARBA00004656"/>
    </source>
</evidence>
<accession>A0A9N9BVX1</accession>
<evidence type="ECO:0000256" key="3">
    <source>
        <dbReference type="ARBA" id="ARBA00023136"/>
    </source>
</evidence>
<evidence type="ECO:0000256" key="4">
    <source>
        <dbReference type="ARBA" id="ARBA00023228"/>
    </source>
</evidence>
<dbReference type="Proteomes" id="UP000789572">
    <property type="component" value="Unassembled WGS sequence"/>
</dbReference>
<dbReference type="Pfam" id="PF10167">
    <property type="entry name" value="BORCS8"/>
    <property type="match status" value="1"/>
</dbReference>
<sequence>MDLRPESFLPTHNVETFANSLTASISSIISDQGPPSGLYFLTGSATSSGTSINAQGPEIALRDMAKKATEDIESCTRYLMNDSSLGLYRITDYIHKKLPQIVEEKKGMKTVGNEVNIANSNARDSLDVVKSMQSIPSVDNISDMLKTTISILEKAKKDKQ</sequence>
<keyword evidence="3" id="KW-0472">Membrane</keyword>
<name>A0A9N9BVX1_9GLOM</name>
<organism evidence="5 6">
    <name type="scientific">Paraglomus occultum</name>
    <dbReference type="NCBI Taxonomy" id="144539"/>
    <lineage>
        <taxon>Eukaryota</taxon>
        <taxon>Fungi</taxon>
        <taxon>Fungi incertae sedis</taxon>
        <taxon>Mucoromycota</taxon>
        <taxon>Glomeromycotina</taxon>
        <taxon>Glomeromycetes</taxon>
        <taxon>Paraglomerales</taxon>
        <taxon>Paraglomeraceae</taxon>
        <taxon>Paraglomus</taxon>
    </lineage>
</organism>
<proteinExistence type="inferred from homology"/>
<dbReference type="InterPro" id="IPR019320">
    <property type="entry name" value="BORCS8"/>
</dbReference>
<comment type="subcellular location">
    <subcellularLocation>
        <location evidence="1">Lysosome membrane</location>
    </subcellularLocation>
</comment>
<evidence type="ECO:0000313" key="6">
    <source>
        <dbReference type="Proteomes" id="UP000789572"/>
    </source>
</evidence>
<protein>
    <submittedName>
        <fullName evidence="5">2238_t:CDS:1</fullName>
    </submittedName>
</protein>
<evidence type="ECO:0000256" key="2">
    <source>
        <dbReference type="ARBA" id="ARBA00010463"/>
    </source>
</evidence>
<reference evidence="5" key="1">
    <citation type="submission" date="2021-06" db="EMBL/GenBank/DDBJ databases">
        <authorList>
            <person name="Kallberg Y."/>
            <person name="Tangrot J."/>
            <person name="Rosling A."/>
        </authorList>
    </citation>
    <scope>NUCLEOTIDE SEQUENCE</scope>
    <source>
        <strain evidence="5">IA702</strain>
    </source>
</reference>